<proteinExistence type="inferred from homology"/>
<comment type="similarity">
    <text evidence="1">Belongs to the peptidase M20 family.</text>
</comment>
<feature type="binding site" evidence="3">
    <location>
        <position position="128"/>
    </location>
    <ligand>
        <name>Zn(2+)</name>
        <dbReference type="ChEBI" id="CHEBI:29105"/>
        <label>2</label>
    </ligand>
</feature>
<keyword evidence="5" id="KW-1185">Reference proteome</keyword>
<evidence type="ECO:0000313" key="4">
    <source>
        <dbReference type="EMBL" id="SHM50595.1"/>
    </source>
</evidence>
<dbReference type="SUPFAM" id="SSF55031">
    <property type="entry name" value="Bacterial exopeptidase dimerisation domain"/>
    <property type="match status" value="1"/>
</dbReference>
<dbReference type="STRING" id="53463.SAMN05444389_11161"/>
<dbReference type="Pfam" id="PF01546">
    <property type="entry name" value="Peptidase_M20"/>
    <property type="match status" value="1"/>
</dbReference>
<keyword evidence="3" id="KW-0862">Zinc</keyword>
<feature type="binding site" evidence="3">
    <location>
        <position position="188"/>
    </location>
    <ligand>
        <name>Zn(2+)</name>
        <dbReference type="ChEBI" id="CHEBI:29105"/>
        <label>1</label>
    </ligand>
</feature>
<keyword evidence="2 4" id="KW-0378">Hydrolase</keyword>
<dbReference type="PANTHER" id="PTHR32494:SF5">
    <property type="entry name" value="ALLANTOATE AMIDOHYDROLASE"/>
    <property type="match status" value="1"/>
</dbReference>
<dbReference type="NCBIfam" id="NF006769">
    <property type="entry name" value="PRK09290.1-3"/>
    <property type="match status" value="1"/>
</dbReference>
<dbReference type="EMBL" id="FRCK01000011">
    <property type="protein sequence ID" value="SHM50595.1"/>
    <property type="molecule type" value="Genomic_DNA"/>
</dbReference>
<dbReference type="OrthoDB" id="9808195at2"/>
<dbReference type="RefSeq" id="WP_073068189.1">
    <property type="nucleotide sequence ID" value="NZ_FRCK01000011.1"/>
</dbReference>
<evidence type="ECO:0000313" key="5">
    <source>
        <dbReference type="Proteomes" id="UP000184444"/>
    </source>
</evidence>
<dbReference type="PANTHER" id="PTHR32494">
    <property type="entry name" value="ALLANTOATE DEIMINASE-RELATED"/>
    <property type="match status" value="1"/>
</dbReference>
<dbReference type="GO" id="GO:0046872">
    <property type="term" value="F:metal ion binding"/>
    <property type="evidence" value="ECO:0007669"/>
    <property type="project" value="UniProtKB-KW"/>
</dbReference>
<dbReference type="Proteomes" id="UP000184444">
    <property type="component" value="Unassembled WGS sequence"/>
</dbReference>
<dbReference type="AlphaFoldDB" id="A0A1M7JC67"/>
<dbReference type="CDD" id="cd03884">
    <property type="entry name" value="M20_bAS"/>
    <property type="match status" value="1"/>
</dbReference>
<protein>
    <submittedName>
        <fullName evidence="4">N-carbamoyl-L-amino-acid hydrolase</fullName>
    </submittedName>
</protein>
<reference evidence="5" key="1">
    <citation type="submission" date="2016-11" db="EMBL/GenBank/DDBJ databases">
        <authorList>
            <person name="Varghese N."/>
            <person name="Submissions S."/>
        </authorList>
    </citation>
    <scope>NUCLEOTIDE SEQUENCE [LARGE SCALE GENOMIC DNA]</scope>
    <source>
        <strain evidence="5">DSM 6637</strain>
    </source>
</reference>
<dbReference type="InterPro" id="IPR036264">
    <property type="entry name" value="Bact_exopeptidase_dim_dom"/>
</dbReference>
<accession>A0A1M7JC67</accession>
<sequence length="406" mass="42556">MGVLRIDGGRLWQSLMQMAEIGPGVAGGNNRLAFSPEDDAARGLFRRWCEAEGLALSADRFGNQFATRAGTEELPPLLIGSHLDTQPTGGRFDGVLGVLAGLEVMRCLNAGGVRTSRPVTLVNWTNEEGAIIRPMMGSEVFTGALPLDQARAMVDHRGRRLGDMLDALENGAGPGGPGFPVHAYLELHIEQGPILEQAGEVIGVVTAGIGFRRWLLRFSGQDAHAGPTPMEARKDAMVAAAHAVLIADRAARALPGGRGTCGRIASPNGSQVTVASQVELTLDLRHEDLAQLDALSARVLGEIEAQCRALGVGFASENTADSPPVPFDPAVIAAIEAARIRNGYPGRRMVSGAGHDTCNMARVLPAGMIFVPSANGISHNEAEYTSPEDCAAGAQVLLDSVLTLAG</sequence>
<feature type="binding site" evidence="3">
    <location>
        <position position="93"/>
    </location>
    <ligand>
        <name>Zn(2+)</name>
        <dbReference type="ChEBI" id="CHEBI:29105"/>
        <label>1</label>
    </ligand>
</feature>
<feature type="binding site" evidence="3">
    <location>
        <position position="93"/>
    </location>
    <ligand>
        <name>Zn(2+)</name>
        <dbReference type="ChEBI" id="CHEBI:29105"/>
        <label>2</label>
    </ligand>
</feature>
<dbReference type="SUPFAM" id="SSF53187">
    <property type="entry name" value="Zn-dependent exopeptidases"/>
    <property type="match status" value="1"/>
</dbReference>
<dbReference type="InterPro" id="IPR010158">
    <property type="entry name" value="Amidase_Cbmase"/>
</dbReference>
<dbReference type="NCBIfam" id="TIGR01879">
    <property type="entry name" value="hydantase"/>
    <property type="match status" value="1"/>
</dbReference>
<dbReference type="Gene3D" id="3.40.630.10">
    <property type="entry name" value="Zn peptidases"/>
    <property type="match status" value="1"/>
</dbReference>
<gene>
    <name evidence="4" type="ORF">SAMN05444389_11161</name>
</gene>
<feature type="binding site" evidence="3">
    <location>
        <position position="379"/>
    </location>
    <ligand>
        <name>Zn(2+)</name>
        <dbReference type="ChEBI" id="CHEBI:29105"/>
        <label>2</label>
    </ligand>
</feature>
<dbReference type="GO" id="GO:0016813">
    <property type="term" value="F:hydrolase activity, acting on carbon-nitrogen (but not peptide) bonds, in linear amidines"/>
    <property type="evidence" value="ECO:0007669"/>
    <property type="project" value="InterPro"/>
</dbReference>
<comment type="cofactor">
    <cofactor evidence="3">
        <name>Zn(2+)</name>
        <dbReference type="ChEBI" id="CHEBI:29105"/>
    </cofactor>
    <text evidence="3">Binds 2 Zn(2+) ions per subunit.</text>
</comment>
<name>A0A1M7JC67_9RHOB</name>
<dbReference type="InterPro" id="IPR002933">
    <property type="entry name" value="Peptidase_M20"/>
</dbReference>
<evidence type="ECO:0000256" key="3">
    <source>
        <dbReference type="PIRSR" id="PIRSR001235-1"/>
    </source>
</evidence>
<feature type="binding site" evidence="3">
    <location>
        <position position="82"/>
    </location>
    <ligand>
        <name>Zn(2+)</name>
        <dbReference type="ChEBI" id="CHEBI:29105"/>
        <label>1</label>
    </ligand>
</feature>
<organism evidence="4 5">
    <name type="scientific">Paracoccus solventivorans</name>
    <dbReference type="NCBI Taxonomy" id="53463"/>
    <lineage>
        <taxon>Bacteria</taxon>
        <taxon>Pseudomonadati</taxon>
        <taxon>Pseudomonadota</taxon>
        <taxon>Alphaproteobacteria</taxon>
        <taxon>Rhodobacterales</taxon>
        <taxon>Paracoccaceae</taxon>
        <taxon>Paracoccus</taxon>
    </lineage>
</organism>
<dbReference type="Gene3D" id="3.30.70.360">
    <property type="match status" value="1"/>
</dbReference>
<dbReference type="PIRSF" id="PIRSF001235">
    <property type="entry name" value="Amidase_carbamoylase"/>
    <property type="match status" value="1"/>
</dbReference>
<evidence type="ECO:0000256" key="1">
    <source>
        <dbReference type="ARBA" id="ARBA00006153"/>
    </source>
</evidence>
<keyword evidence="3" id="KW-0479">Metal-binding</keyword>
<evidence type="ECO:0000256" key="2">
    <source>
        <dbReference type="ARBA" id="ARBA00022801"/>
    </source>
</evidence>